<evidence type="ECO:0000313" key="2">
    <source>
        <dbReference type="Proteomes" id="UP000214720"/>
    </source>
</evidence>
<organism evidence="1 2">
    <name type="scientific">Caballeronia sordidicola</name>
    <name type="common">Burkholderia sordidicola</name>
    <dbReference type="NCBI Taxonomy" id="196367"/>
    <lineage>
        <taxon>Bacteria</taxon>
        <taxon>Pseudomonadati</taxon>
        <taxon>Pseudomonadota</taxon>
        <taxon>Betaproteobacteria</taxon>
        <taxon>Burkholderiales</taxon>
        <taxon>Burkholderiaceae</taxon>
        <taxon>Caballeronia</taxon>
    </lineage>
</organism>
<accession>A0A226WSQ4</accession>
<dbReference type="AlphaFoldDB" id="A0A226WSQ4"/>
<name>A0A226WSQ4_CABSO</name>
<protein>
    <submittedName>
        <fullName evidence="1">Uncharacterized protein</fullName>
    </submittedName>
</protein>
<evidence type="ECO:0000313" key="1">
    <source>
        <dbReference type="EMBL" id="OXC73638.1"/>
    </source>
</evidence>
<proteinExistence type="predicted"/>
<dbReference type="EMBL" id="MTHB01000246">
    <property type="protein sequence ID" value="OXC73638.1"/>
    <property type="molecule type" value="Genomic_DNA"/>
</dbReference>
<gene>
    <name evidence="1" type="ORF">BSU04_36205</name>
</gene>
<comment type="caution">
    <text evidence="1">The sequence shown here is derived from an EMBL/GenBank/DDBJ whole genome shotgun (WGS) entry which is preliminary data.</text>
</comment>
<dbReference type="Proteomes" id="UP000214720">
    <property type="component" value="Unassembled WGS sequence"/>
</dbReference>
<reference evidence="2" key="1">
    <citation type="submission" date="2017-01" db="EMBL/GenBank/DDBJ databases">
        <title>Genome Analysis of Deinococcus marmoris KOPRI26562.</title>
        <authorList>
            <person name="Kim J.H."/>
            <person name="Oh H.-M."/>
        </authorList>
    </citation>
    <scope>NUCLEOTIDE SEQUENCE [LARGE SCALE GENOMIC DNA]</scope>
    <source>
        <strain evidence="2">PAMC 26633</strain>
    </source>
</reference>
<sequence>MTANAMIVSPVAAPLVVPGNNPLVSSYFQGTVPGAGIACVSSPTNSIGTVTGVNAGVNIKSVAVMLDASWTLSTAPDANWSALAASAAAFDGWENCGAKAEGSPSPSSTLTINADGSFSDNIFDGNPSTTVTIVDQSFSSTQAASMLSDAGYLDASQAGNPQTLRLKVYQNAAKQTLLVEQGIPASGASSENPGFVAIYFQR</sequence>